<sequence length="196" mass="22018">MSQEGEPFVTGEQMLSVKNAYHQMLFLLGDLSSAVKLFRVSFTRVEQTTSFGPDIQVFFVDPLGNECSHSTGYQQIGTRSPRPSADEIAGHLCSENCLPRYIREHLARGVLKLASINASFKRLAKREGFRLEFVQMNPACGKLAHYFVADSREAALKHVAEYLQIPYPMTTQAFYEHGCAAVFANFTTQIYPLVKK</sequence>
<evidence type="ECO:0000313" key="2">
    <source>
        <dbReference type="Proteomes" id="UP000176914"/>
    </source>
</evidence>
<reference evidence="1 2" key="1">
    <citation type="journal article" date="2016" name="Nat. Commun.">
        <title>Thousands of microbial genomes shed light on interconnected biogeochemical processes in an aquifer system.</title>
        <authorList>
            <person name="Anantharaman K."/>
            <person name="Brown C.T."/>
            <person name="Hug L.A."/>
            <person name="Sharon I."/>
            <person name="Castelle C.J."/>
            <person name="Probst A.J."/>
            <person name="Thomas B.C."/>
            <person name="Singh A."/>
            <person name="Wilkins M.J."/>
            <person name="Karaoz U."/>
            <person name="Brodie E.L."/>
            <person name="Williams K.H."/>
            <person name="Hubbard S.S."/>
            <person name="Banfield J.F."/>
        </authorList>
    </citation>
    <scope>NUCLEOTIDE SEQUENCE [LARGE SCALE GENOMIC DNA]</scope>
</reference>
<dbReference type="Proteomes" id="UP000176914">
    <property type="component" value="Unassembled WGS sequence"/>
</dbReference>
<name>A0A1F6EAB9_9BACT</name>
<accession>A0A1F6EAB9</accession>
<dbReference type="AlphaFoldDB" id="A0A1F6EAB9"/>
<organism evidence="1 2">
    <name type="scientific">Candidatus Kaiserbacteria bacterium RIFCSPHIGHO2_02_FULL_55_25</name>
    <dbReference type="NCBI Taxonomy" id="1798498"/>
    <lineage>
        <taxon>Bacteria</taxon>
        <taxon>Candidatus Kaiseribacteriota</taxon>
    </lineage>
</organism>
<dbReference type="EMBL" id="MFLL01000002">
    <property type="protein sequence ID" value="OGG70619.1"/>
    <property type="molecule type" value="Genomic_DNA"/>
</dbReference>
<protein>
    <submittedName>
        <fullName evidence="1">Uncharacterized protein</fullName>
    </submittedName>
</protein>
<evidence type="ECO:0000313" key="1">
    <source>
        <dbReference type="EMBL" id="OGG70619.1"/>
    </source>
</evidence>
<proteinExistence type="predicted"/>
<comment type="caution">
    <text evidence="1">The sequence shown here is derived from an EMBL/GenBank/DDBJ whole genome shotgun (WGS) entry which is preliminary data.</text>
</comment>
<gene>
    <name evidence="1" type="ORF">A3C20_01230</name>
</gene>